<dbReference type="GO" id="GO:0008270">
    <property type="term" value="F:zinc ion binding"/>
    <property type="evidence" value="ECO:0007669"/>
    <property type="project" value="UniProtKB-KW"/>
</dbReference>
<sequence length="300" mass="35213">MISFDLLCPHPLHMMVTLIFLGQVPISLEDPDYKGLELDVFCEKHGKAAQRLVAFQGTYTRRRFLACAEPEGHKCGFVQWVDHEWPPTMENALLKLWAMVEECNISRVNDNLESAFTIHNLIEEKNKLDANYDKLVQDVHQLMDMHEDRVVNFSYLQDNLTYQQQCRKELLDDMKAEMAAEISKKYADTQKLNQKYELLCNVTSTQATSIQNVKFKNMKEKEFPSEARMNLELKNAEFTKFEEKLSQEKLELKFQVADLLKGKEKHNEEKYMLELKIVELMKEEEEFQEKIKGIQAILHN</sequence>
<keyword evidence="7" id="KW-1185">Reference proteome</keyword>
<evidence type="ECO:0000313" key="6">
    <source>
        <dbReference type="EnsemblPlants" id="HORVU.MOREX.r3.5HG0480160.1"/>
    </source>
</evidence>
<dbReference type="PANTHER" id="PTHR35163:SF8">
    <property type="entry name" value="GENOME ASSEMBLY, CHROMOSOME: II"/>
    <property type="match status" value="1"/>
</dbReference>
<dbReference type="Proteomes" id="UP000011116">
    <property type="component" value="Chromosome 5H"/>
</dbReference>
<protein>
    <recommendedName>
        <fullName evidence="5">GRF-type domain-containing protein</fullName>
    </recommendedName>
</protein>
<evidence type="ECO:0000313" key="7">
    <source>
        <dbReference type="Proteomes" id="UP000011116"/>
    </source>
</evidence>
<dbReference type="EnsemblPlants" id="HORVU.MOREX.r3.5HG0480160.1">
    <property type="protein sequence ID" value="HORVU.MOREX.r3.5HG0480160.1"/>
    <property type="gene ID" value="HORVU.MOREX.r3.5HG0480160"/>
</dbReference>
<dbReference type="Gramene" id="HORVU.MOREX.r3.5HG0480160.1">
    <property type="protein sequence ID" value="HORVU.MOREX.r3.5HG0480160.1"/>
    <property type="gene ID" value="HORVU.MOREX.r3.5HG0480160"/>
</dbReference>
<dbReference type="Gramene" id="HORVU.MOREX.r2.5HG0397890.1">
    <property type="protein sequence ID" value="HORVU.MOREX.r2.5HG0397890.1"/>
    <property type="gene ID" value="HORVU.MOREX.r2.5HG0397890"/>
</dbReference>
<keyword evidence="1" id="KW-0479">Metal-binding</keyword>
<evidence type="ECO:0000256" key="3">
    <source>
        <dbReference type="ARBA" id="ARBA00022833"/>
    </source>
</evidence>
<reference evidence="7" key="1">
    <citation type="journal article" date="2012" name="Nature">
        <title>A physical, genetic and functional sequence assembly of the barley genome.</title>
        <authorList>
            <consortium name="The International Barley Genome Sequencing Consortium"/>
            <person name="Mayer K.F."/>
            <person name="Waugh R."/>
            <person name="Brown J.W."/>
            <person name="Schulman A."/>
            <person name="Langridge P."/>
            <person name="Platzer M."/>
            <person name="Fincher G.B."/>
            <person name="Muehlbauer G.J."/>
            <person name="Sato K."/>
            <person name="Close T.J."/>
            <person name="Wise R.P."/>
            <person name="Stein N."/>
        </authorList>
    </citation>
    <scope>NUCLEOTIDE SEQUENCE [LARGE SCALE GENOMIC DNA]</scope>
    <source>
        <strain evidence="7">cv. Morex</strain>
    </source>
</reference>
<evidence type="ECO:0000256" key="4">
    <source>
        <dbReference type="PROSITE-ProRule" id="PRU01343"/>
    </source>
</evidence>
<reference evidence="6" key="2">
    <citation type="submission" date="2020-10" db="EMBL/GenBank/DDBJ databases">
        <authorList>
            <person name="Scholz U."/>
            <person name="Mascher M."/>
            <person name="Fiebig A."/>
        </authorList>
    </citation>
    <scope>NUCLEOTIDE SEQUENCE [LARGE SCALE GENOMIC DNA]</scope>
    <source>
        <strain evidence="6">cv. Morex</strain>
    </source>
</reference>
<keyword evidence="2 4" id="KW-0863">Zinc-finger</keyword>
<evidence type="ECO:0000256" key="1">
    <source>
        <dbReference type="ARBA" id="ARBA00022723"/>
    </source>
</evidence>
<organism evidence="6 7">
    <name type="scientific">Hordeum vulgare subsp. vulgare</name>
    <name type="common">Domesticated barley</name>
    <dbReference type="NCBI Taxonomy" id="112509"/>
    <lineage>
        <taxon>Eukaryota</taxon>
        <taxon>Viridiplantae</taxon>
        <taxon>Streptophyta</taxon>
        <taxon>Embryophyta</taxon>
        <taxon>Tracheophyta</taxon>
        <taxon>Spermatophyta</taxon>
        <taxon>Magnoliopsida</taxon>
        <taxon>Liliopsida</taxon>
        <taxon>Poales</taxon>
        <taxon>Poaceae</taxon>
        <taxon>BOP clade</taxon>
        <taxon>Pooideae</taxon>
        <taxon>Triticodae</taxon>
        <taxon>Triticeae</taxon>
        <taxon>Hordeinae</taxon>
        <taxon>Hordeum</taxon>
    </lineage>
</organism>
<dbReference type="PROSITE" id="PS51999">
    <property type="entry name" value="ZF_GRF"/>
    <property type="match status" value="1"/>
</dbReference>
<proteinExistence type="predicted"/>
<keyword evidence="3" id="KW-0862">Zinc</keyword>
<dbReference type="AlphaFoldDB" id="A0A8I6Y928"/>
<evidence type="ECO:0000259" key="5">
    <source>
        <dbReference type="PROSITE" id="PS51999"/>
    </source>
</evidence>
<dbReference type="SMR" id="A0A8I6Y928"/>
<dbReference type="InterPro" id="IPR010666">
    <property type="entry name" value="Znf_GRF"/>
</dbReference>
<accession>A0A8I6Y928</accession>
<name>A0A8I6Y928_HORVV</name>
<dbReference type="PANTHER" id="PTHR35163">
    <property type="entry name" value="OS02G0467300 PROTEIN"/>
    <property type="match status" value="1"/>
</dbReference>
<feature type="domain" description="GRF-type" evidence="5">
    <location>
        <begin position="42"/>
        <end position="84"/>
    </location>
</feature>
<reference evidence="6" key="3">
    <citation type="submission" date="2022-01" db="UniProtKB">
        <authorList>
            <consortium name="EnsemblPlants"/>
        </authorList>
    </citation>
    <scope>IDENTIFICATION</scope>
    <source>
        <strain evidence="6">subsp. vulgare</strain>
    </source>
</reference>
<dbReference type="Pfam" id="PF06839">
    <property type="entry name" value="Zn_ribbon_GRF"/>
    <property type="match status" value="1"/>
</dbReference>
<evidence type="ECO:0000256" key="2">
    <source>
        <dbReference type="ARBA" id="ARBA00022771"/>
    </source>
</evidence>